<dbReference type="GeneID" id="300293054"/>
<proteinExistence type="predicted"/>
<accession>A0ABR6MB71</accession>
<reference evidence="2 3" key="1">
    <citation type="submission" date="2020-08" db="EMBL/GenBank/DDBJ databases">
        <title>Sequencing the genomes of 1000 actinobacteria strains.</title>
        <authorList>
            <person name="Klenk H.-P."/>
        </authorList>
    </citation>
    <scope>NUCLEOTIDE SEQUENCE [LARGE SCALE GENOMIC DNA]</scope>
    <source>
        <strain evidence="2 3">DSM 43036</strain>
    </source>
</reference>
<comment type="caution">
    <text evidence="2">The sequence shown here is derived from an EMBL/GenBank/DDBJ whole genome shotgun (WGS) entry which is preliminary data.</text>
</comment>
<feature type="region of interest" description="Disordered" evidence="1">
    <location>
        <begin position="326"/>
        <end position="381"/>
    </location>
</feature>
<evidence type="ECO:0000313" key="3">
    <source>
        <dbReference type="Proteomes" id="UP000618986"/>
    </source>
</evidence>
<feature type="region of interest" description="Disordered" evidence="1">
    <location>
        <begin position="175"/>
        <end position="202"/>
    </location>
</feature>
<keyword evidence="3" id="KW-1185">Reference proteome</keyword>
<dbReference type="EMBL" id="JACHJC010000001">
    <property type="protein sequence ID" value="MBB5112629.1"/>
    <property type="molecule type" value="Genomic_DNA"/>
</dbReference>
<organism evidence="2 3">
    <name type="scientific">Micromonospora echinospora</name>
    <name type="common">Micromonospora purpurea</name>
    <dbReference type="NCBI Taxonomy" id="1877"/>
    <lineage>
        <taxon>Bacteria</taxon>
        <taxon>Bacillati</taxon>
        <taxon>Actinomycetota</taxon>
        <taxon>Actinomycetes</taxon>
        <taxon>Micromonosporales</taxon>
        <taxon>Micromonosporaceae</taxon>
        <taxon>Micromonospora</taxon>
    </lineage>
</organism>
<evidence type="ECO:0000256" key="1">
    <source>
        <dbReference type="SAM" id="MobiDB-lite"/>
    </source>
</evidence>
<feature type="compositionally biased region" description="Low complexity" evidence="1">
    <location>
        <begin position="355"/>
        <end position="372"/>
    </location>
</feature>
<feature type="compositionally biased region" description="Low complexity" evidence="1">
    <location>
        <begin position="326"/>
        <end position="341"/>
    </location>
</feature>
<dbReference type="Proteomes" id="UP000618986">
    <property type="component" value="Unassembled WGS sequence"/>
</dbReference>
<evidence type="ECO:0008006" key="4">
    <source>
        <dbReference type="Google" id="ProtNLM"/>
    </source>
</evidence>
<name>A0ABR6MB71_MICEC</name>
<dbReference type="RefSeq" id="WP_116509250.1">
    <property type="nucleotide sequence ID" value="NZ_JACHJC010000001.1"/>
</dbReference>
<sequence>MTDTTPQALFRFVAVRRPAPAEPVLPPPSVEVLLRAFDYTDALLPVAAQAIRERDRETAAGLARGLLTDLPSPLAVAAQRLREVRRRAAVDETLSLGDLRPAPDDGPHREALADVARRATSVIVLNRWLGAAGSPATTRATALLRGATVLRLAALPLDGGYRVRHLVRGQTLRLPALPPSAQGGPDERIATTPTPTPTPTPYPVPVPLPPPALPVFEARARVLGRGDLMVVRTEHLRYDLGEIAYIENVLRSEVRGRTTVVDTTTGQKVVETTDLSSETSRELTTAERFALQEAASTTNTATTSLSAGVSVSGGFGPVSVGVDVNASNSTSTTQSNSSSSTYGKDVTDRATESMRSQASTRTVTTSRTQVTETNKHDFDNREGTDHVRGVYRWLNKVDRAQVYNYGERLLLEFVVPEPAAQHVHLAGAAASANEPVAPRALDFGPEDVTENTFVALGRRYDATGLQRPPDKVVTVPATFTFAPSMTTEPVHYDPETAPPAMLANGVTTSQVTIPDGYAAGRVTVSVVYGGQLAVGEKPDPDDVPASTFKQAPVNVAVGGRRISIVAGDAAESHTVELEQQLTGHLPVAIGSQQVNGQAIAVRVIAYRTPEAFKAWQQSTFDLIQQAFLSLQSAYDTAVSVAQVRQGYAVSAPPEVNRAIEVRELTRGCQTILTGQDFDQFGSLDSPPDEPPRIDLDESWAEADAIAFFSDVFDWSLMTYLFYPYQWAGRHRWAELTARTSTDPLYEAFLQAGAARVVVPVREGFERSAVRYLQTGKVPAWGPKPWRGEPTRYPMVDDLIADANDRPDGEVAVDEPWEVVSPTSLVHLQEDAELNPAVPG</sequence>
<protein>
    <recommendedName>
        <fullName evidence="4">Baseplate assembly protein</fullName>
    </recommendedName>
</protein>
<evidence type="ECO:0000313" key="2">
    <source>
        <dbReference type="EMBL" id="MBB5112629.1"/>
    </source>
</evidence>
<gene>
    <name evidence="2" type="ORF">FHU28_002468</name>
</gene>